<feature type="transmembrane region" description="Helical" evidence="1">
    <location>
        <begin position="110"/>
        <end position="129"/>
    </location>
</feature>
<sequence>MKFRKTKLAYSNEFDSIAELPGGKSHDRKRAFRNSHLEMVFLLLYISFSPIYKLLFSFYRGKVPGMKIKRDILGKRYGKRQNAPSTLARSWKILEISNCLENFCSVSFNFGIYYIAFLQGLKYLAYYFFQLAIPALRGQLQAITGPAKLLTRRSAFVFSKADYAEVGREL</sequence>
<keyword evidence="1" id="KW-0812">Transmembrane</keyword>
<evidence type="ECO:0000256" key="1">
    <source>
        <dbReference type="SAM" id="Phobius"/>
    </source>
</evidence>
<keyword evidence="1" id="KW-0472">Membrane</keyword>
<evidence type="ECO:0000313" key="2">
    <source>
        <dbReference type="EMBL" id="CAA9495214.1"/>
    </source>
</evidence>
<dbReference type="AlphaFoldDB" id="A0A6J4SD63"/>
<name>A0A6J4SD63_9BACT</name>
<protein>
    <submittedName>
        <fullName evidence="2">Uncharacterized protein</fullName>
    </submittedName>
</protein>
<gene>
    <name evidence="2" type="ORF">AVDCRST_MAG96-1701</name>
</gene>
<reference evidence="2" key="1">
    <citation type="submission" date="2020-02" db="EMBL/GenBank/DDBJ databases">
        <authorList>
            <person name="Meier V. D."/>
        </authorList>
    </citation>
    <scope>NUCLEOTIDE SEQUENCE</scope>
    <source>
        <strain evidence="2">AVDCRST_MAG96</strain>
    </source>
</reference>
<organism evidence="2">
    <name type="scientific">uncultured Segetibacter sp</name>
    <dbReference type="NCBI Taxonomy" id="481133"/>
    <lineage>
        <taxon>Bacteria</taxon>
        <taxon>Pseudomonadati</taxon>
        <taxon>Bacteroidota</taxon>
        <taxon>Chitinophagia</taxon>
        <taxon>Chitinophagales</taxon>
        <taxon>Chitinophagaceae</taxon>
        <taxon>Segetibacter</taxon>
        <taxon>environmental samples</taxon>
    </lineage>
</organism>
<proteinExistence type="predicted"/>
<keyword evidence="1" id="KW-1133">Transmembrane helix</keyword>
<accession>A0A6J4SD63</accession>
<dbReference type="EMBL" id="CADCVN010000646">
    <property type="protein sequence ID" value="CAA9495214.1"/>
    <property type="molecule type" value="Genomic_DNA"/>
</dbReference>
<feature type="transmembrane region" description="Helical" evidence="1">
    <location>
        <begin position="39"/>
        <end position="59"/>
    </location>
</feature>